<feature type="domain" description="FAD-binding PCMH-type" evidence="7">
    <location>
        <begin position="340"/>
        <end position="514"/>
    </location>
</feature>
<dbReference type="InterPro" id="IPR036318">
    <property type="entry name" value="FAD-bd_PCMH-like_sf"/>
</dbReference>
<evidence type="ECO:0000256" key="4">
    <source>
        <dbReference type="ARBA" id="ARBA00022729"/>
    </source>
</evidence>
<keyword evidence="5" id="KW-0274">FAD</keyword>
<keyword evidence="3" id="KW-0285">Flavoprotein</keyword>
<dbReference type="InterPro" id="IPR012951">
    <property type="entry name" value="BBE"/>
</dbReference>
<evidence type="ECO:0000259" key="7">
    <source>
        <dbReference type="PROSITE" id="PS51387"/>
    </source>
</evidence>
<accession>A0A6N2KFL4</accession>
<dbReference type="SUPFAM" id="SSF56176">
    <property type="entry name" value="FAD-binding/transporter-associated domain-like"/>
    <property type="match status" value="2"/>
</dbReference>
<name>A0A6N2KFL4_SALVM</name>
<dbReference type="InterPro" id="IPR016169">
    <property type="entry name" value="FAD-bd_PCMH_sub2"/>
</dbReference>
<dbReference type="InterPro" id="IPR016167">
    <property type="entry name" value="FAD-bd_PCMH_sub1"/>
</dbReference>
<organism evidence="8">
    <name type="scientific">Salix viminalis</name>
    <name type="common">Common osier</name>
    <name type="synonym">Basket willow</name>
    <dbReference type="NCBI Taxonomy" id="40686"/>
    <lineage>
        <taxon>Eukaryota</taxon>
        <taxon>Viridiplantae</taxon>
        <taxon>Streptophyta</taxon>
        <taxon>Embryophyta</taxon>
        <taxon>Tracheophyta</taxon>
        <taxon>Spermatophyta</taxon>
        <taxon>Magnoliopsida</taxon>
        <taxon>eudicotyledons</taxon>
        <taxon>Gunneridae</taxon>
        <taxon>Pentapetalae</taxon>
        <taxon>rosids</taxon>
        <taxon>fabids</taxon>
        <taxon>Malpighiales</taxon>
        <taxon>Salicaceae</taxon>
        <taxon>Saliceae</taxon>
        <taxon>Salix</taxon>
    </lineage>
</organism>
<comment type="cofactor">
    <cofactor evidence="1">
        <name>FAD</name>
        <dbReference type="ChEBI" id="CHEBI:57692"/>
    </cofactor>
</comment>
<evidence type="ECO:0000256" key="2">
    <source>
        <dbReference type="ARBA" id="ARBA00005466"/>
    </source>
</evidence>
<gene>
    <name evidence="8" type="ORF">SVIM_LOCUS38692</name>
</gene>
<dbReference type="GO" id="GO:0016491">
    <property type="term" value="F:oxidoreductase activity"/>
    <property type="evidence" value="ECO:0007669"/>
    <property type="project" value="InterPro"/>
</dbReference>
<evidence type="ECO:0000313" key="8">
    <source>
        <dbReference type="EMBL" id="VFU23728.1"/>
    </source>
</evidence>
<dbReference type="Pfam" id="PF08031">
    <property type="entry name" value="BBE"/>
    <property type="match status" value="3"/>
</dbReference>
<dbReference type="EMBL" id="CAADRP010000125">
    <property type="protein sequence ID" value="VFU23728.1"/>
    <property type="molecule type" value="Genomic_DNA"/>
</dbReference>
<feature type="domain" description="FAD-binding PCMH-type" evidence="7">
    <location>
        <begin position="820"/>
        <end position="994"/>
    </location>
</feature>
<evidence type="ECO:0000256" key="6">
    <source>
        <dbReference type="ARBA" id="ARBA00023180"/>
    </source>
</evidence>
<dbReference type="PROSITE" id="PS51387">
    <property type="entry name" value="FAD_PCMH"/>
    <property type="match status" value="2"/>
</dbReference>
<dbReference type="InterPro" id="IPR006094">
    <property type="entry name" value="Oxid_FAD_bind_N"/>
</dbReference>
<dbReference type="Gene3D" id="3.40.462.20">
    <property type="match status" value="3"/>
</dbReference>
<dbReference type="InterPro" id="IPR016166">
    <property type="entry name" value="FAD-bd_PCMH"/>
</dbReference>
<keyword evidence="6" id="KW-0325">Glycoprotein</keyword>
<dbReference type="PANTHER" id="PTHR32448">
    <property type="entry name" value="OS08G0158400 PROTEIN"/>
    <property type="match status" value="1"/>
</dbReference>
<protein>
    <recommendedName>
        <fullName evidence="7">FAD-binding PCMH-type domain-containing protein</fullName>
    </recommendedName>
</protein>
<comment type="similarity">
    <text evidence="2">Belongs to the oxygen-dependent FAD-linked oxidoreductase family.</text>
</comment>
<reference evidence="8" key="1">
    <citation type="submission" date="2019-03" db="EMBL/GenBank/DDBJ databases">
        <authorList>
            <person name="Mank J."/>
            <person name="Almeida P."/>
        </authorList>
    </citation>
    <scope>NUCLEOTIDE SEQUENCE</scope>
    <source>
        <strain evidence="8">78183</strain>
    </source>
</reference>
<evidence type="ECO:0000256" key="3">
    <source>
        <dbReference type="ARBA" id="ARBA00022630"/>
    </source>
</evidence>
<evidence type="ECO:0000256" key="1">
    <source>
        <dbReference type="ARBA" id="ARBA00001974"/>
    </source>
</evidence>
<evidence type="ECO:0000256" key="5">
    <source>
        <dbReference type="ARBA" id="ARBA00022827"/>
    </source>
</evidence>
<proteinExistence type="inferred from homology"/>
<keyword evidence="4" id="KW-0732">Signal</keyword>
<dbReference type="Gene3D" id="3.30.43.10">
    <property type="entry name" value="Uridine Diphospho-n-acetylenolpyruvylglucosamine Reductase, domain 2"/>
    <property type="match status" value="2"/>
</dbReference>
<dbReference type="GO" id="GO:0071949">
    <property type="term" value="F:FAD binding"/>
    <property type="evidence" value="ECO:0007669"/>
    <property type="project" value="InterPro"/>
</dbReference>
<dbReference type="Pfam" id="PF01565">
    <property type="entry name" value="FAD_binding_4"/>
    <property type="match status" value="2"/>
</dbReference>
<sequence length="1308" mass="148708">MGEDLFWAIRGGGGQSFGVVIAWKIKLVEVPPKVTVFTTARTLEQNATKLIHRWQYVANQLPEDLIIDVMVNRVNSSEEGKSTIQAAFFSLFLGEVDQLLLLMQESFPELGLVKDDCKEMSWIESVLYIVGFPSNASLDALLNRTPQPSPPFKAKSDYVQEPIPEIVFEGIWKRFFQKDIEVPVLLMVAYGGKMDEISESSTPFPHRAGNRYIFVPVVSWSEVTEEASQRHLAWIRWLYTYMTPYVSKNPRQAYVNYRDLDLGVNNLGYTSYKQASIWGLKYFKNNFDRLVRVKTEIDPTNFFRNEQNSTDISKVIYTQNDSSYPSVLHFAIRNLRFNSTTLKPLAIVTPMKASHIQAAIRCSQKNNLQIRIRSGGHDFEGLSYMSVLPFVILDLINFRSVTIDVANKTAWVQAGATVGELYYDIARKGRTLASPAGLGPTMGVGGHFSGGGYGILMRKHGLAADNIIDARLIDAKGRILDRASMGEDLFWALRGGGGNSFGVVIAWNIKLVEVPPTVTVFNVPRTLEQNATQLIHRWQYIANKLHEDLMIGTYIRRVNSSQGNSTIQATFSGFFLAGADRLLQLMNENFLELGLVKDDCIETSWIESMILNRFPGNTSLERLLDRTPPFVTNYKAKSDYVKEPLPEIALEGIFERFLEEDIETPRLLLVPYGGKMDKISESSSPFPHRAGNIYKIEHQVSWSEEGKEASERHIAWIRRLYSYMTPYVSKNPREAYINYRDLDIGMNNLAGNTSYKQASIWGRKYFKNNFDKLVRVKTAVDPANFFSNEQTISKVIYTPENSSYSSILHFSIRNTRFNSSELKPFVIVTPTDASHIQAAIHCSQEHKLEIRIRSGGHDFEGLSYMSTVPFVIVDLINLRSITIDATDKTAWVQSGATLGELYYRIFEKSRTLAFPAGSCPMIGVGGHFSGGGYSTISRKYGLASDNVIDAQLIDAKGRILDRESMGEDLFWAIRGGGGQSFGVVIAWKIKLVEVPPKVTVFTKARTLEQNATKIIHRWQYVANQLPEDLIIDVMVNRVNSSEEGKSTIQAAFFSLFLGEVDQLLLLMQESFPELGLVKDDCKEMSWIESVLYIVAFPSNASLDALLNRTPQPSSQFKHKSDYVQEPIPEIVFEEIWKRFFQKDIEVPAFYMVSYGGKMDEISESSTPFPHRAGNRYILAPVVSWSEETEEASQRHLAWIRRVYTYMTPYVSKNPRQAYVNYRDLDLGVNNLGYTSYKQASIWGLKYFKNNFDRLVRVKTEIDPTNFFRNEQSIRASPSWYHISKHRIMLIIILLEDRDDDLKIDFSQF</sequence>
<dbReference type="Gene3D" id="3.30.465.10">
    <property type="match status" value="3"/>
</dbReference>